<dbReference type="InterPro" id="IPR056924">
    <property type="entry name" value="SH3_Tf2-1"/>
</dbReference>
<evidence type="ECO:0000313" key="3">
    <source>
        <dbReference type="Proteomes" id="UP000729402"/>
    </source>
</evidence>
<name>A0A8J5S5X7_ZIZPA</name>
<dbReference type="PANTHER" id="PTHR46148:SF52">
    <property type="entry name" value="OS04G0603800 PROTEIN"/>
    <property type="match status" value="1"/>
</dbReference>
<evidence type="ECO:0000259" key="1">
    <source>
        <dbReference type="Pfam" id="PF24626"/>
    </source>
</evidence>
<accession>A0A8J5S5X7</accession>
<evidence type="ECO:0000313" key="2">
    <source>
        <dbReference type="EMBL" id="KAG8069461.1"/>
    </source>
</evidence>
<protein>
    <recommendedName>
        <fullName evidence="1">Tf2-1-like SH3-like domain-containing protein</fullName>
    </recommendedName>
</protein>
<reference evidence="2" key="2">
    <citation type="submission" date="2021-02" db="EMBL/GenBank/DDBJ databases">
        <authorList>
            <person name="Kimball J.A."/>
            <person name="Haas M.W."/>
            <person name="Macchietto M."/>
            <person name="Kono T."/>
            <person name="Duquette J."/>
            <person name="Shao M."/>
        </authorList>
    </citation>
    <scope>NUCLEOTIDE SEQUENCE</scope>
    <source>
        <tissue evidence="2">Fresh leaf tissue</tissue>
    </source>
</reference>
<dbReference type="OrthoDB" id="786789at2759"/>
<keyword evidence="3" id="KW-1185">Reference proteome</keyword>
<comment type="caution">
    <text evidence="2">The sequence shown here is derived from an EMBL/GenBank/DDBJ whole genome shotgun (WGS) entry which is preliminary data.</text>
</comment>
<feature type="domain" description="Tf2-1-like SH3-like" evidence="1">
    <location>
        <begin position="8"/>
        <end position="54"/>
    </location>
</feature>
<dbReference type="Proteomes" id="UP000729402">
    <property type="component" value="Unassembled WGS sequence"/>
</dbReference>
<organism evidence="2 3">
    <name type="scientific">Zizania palustris</name>
    <name type="common">Northern wild rice</name>
    <dbReference type="NCBI Taxonomy" id="103762"/>
    <lineage>
        <taxon>Eukaryota</taxon>
        <taxon>Viridiplantae</taxon>
        <taxon>Streptophyta</taxon>
        <taxon>Embryophyta</taxon>
        <taxon>Tracheophyta</taxon>
        <taxon>Spermatophyta</taxon>
        <taxon>Magnoliopsida</taxon>
        <taxon>Liliopsida</taxon>
        <taxon>Poales</taxon>
        <taxon>Poaceae</taxon>
        <taxon>BOP clade</taxon>
        <taxon>Oryzoideae</taxon>
        <taxon>Oryzeae</taxon>
        <taxon>Zizaniinae</taxon>
        <taxon>Zizania</taxon>
    </lineage>
</organism>
<proteinExistence type="predicted"/>
<reference evidence="2" key="1">
    <citation type="journal article" date="2021" name="bioRxiv">
        <title>Whole Genome Assembly and Annotation of Northern Wild Rice, Zizania palustris L., Supports a Whole Genome Duplication in the Zizania Genus.</title>
        <authorList>
            <person name="Haas M."/>
            <person name="Kono T."/>
            <person name="Macchietto M."/>
            <person name="Millas R."/>
            <person name="McGilp L."/>
            <person name="Shao M."/>
            <person name="Duquette J."/>
            <person name="Hirsch C.N."/>
            <person name="Kimball J."/>
        </authorList>
    </citation>
    <scope>NUCLEOTIDE SEQUENCE</scope>
    <source>
        <tissue evidence="2">Fresh leaf tissue</tissue>
    </source>
</reference>
<dbReference type="EMBL" id="JAAALK010000283">
    <property type="protein sequence ID" value="KAG8069461.1"/>
    <property type="molecule type" value="Genomic_DNA"/>
</dbReference>
<gene>
    <name evidence="2" type="ORF">GUJ93_ZPchr0006g45410</name>
</gene>
<dbReference type="AlphaFoldDB" id="A0A8J5S5X7"/>
<sequence>MSSLPRTTTGKLKPRFVGPYRVVKIINTVAVRLELPLGARLHDVFHVGVLKKFVGAPLASPPALLAIHDGAVIPEPLSVEQACFAWRASGVCFLGRPRRVPHQVFLVSARGRAESRGGRRDVMWGRTYRRRCDVRRATERAARAREEASTGG</sequence>
<dbReference type="PANTHER" id="PTHR46148">
    <property type="entry name" value="CHROMO DOMAIN-CONTAINING PROTEIN"/>
    <property type="match status" value="1"/>
</dbReference>
<dbReference type="Pfam" id="PF24626">
    <property type="entry name" value="SH3_Tf2-1"/>
    <property type="match status" value="1"/>
</dbReference>